<proteinExistence type="predicted"/>
<evidence type="ECO:0000256" key="6">
    <source>
        <dbReference type="ARBA" id="ARBA00023136"/>
    </source>
</evidence>
<reference evidence="9" key="1">
    <citation type="journal article" date="2020" name="Nat. Commun.">
        <title>Genome assembly of wild tea tree DASZ reveals pedigree and selection history of tea varieties.</title>
        <authorList>
            <person name="Zhang W."/>
            <person name="Zhang Y."/>
            <person name="Qiu H."/>
            <person name="Guo Y."/>
            <person name="Wan H."/>
            <person name="Zhang X."/>
            <person name="Scossa F."/>
            <person name="Alseekh S."/>
            <person name="Zhang Q."/>
            <person name="Wang P."/>
            <person name="Xu L."/>
            <person name="Schmidt M.H."/>
            <person name="Jia X."/>
            <person name="Li D."/>
            <person name="Zhu A."/>
            <person name="Guo F."/>
            <person name="Chen W."/>
            <person name="Ni D."/>
            <person name="Usadel B."/>
            <person name="Fernie A.R."/>
            <person name="Wen W."/>
        </authorList>
    </citation>
    <scope>NUCLEOTIDE SEQUENCE [LARGE SCALE GENOMIC DNA]</scope>
    <source>
        <strain evidence="9">cv. G240</strain>
    </source>
</reference>
<dbReference type="Gene3D" id="1.10.510.10">
    <property type="entry name" value="Transferase(Phosphotransferase) domain 1"/>
    <property type="match status" value="1"/>
</dbReference>
<dbReference type="InterPro" id="IPR045874">
    <property type="entry name" value="LRK10/LRL21-25-like"/>
</dbReference>
<keyword evidence="2" id="KW-0808">Transferase</keyword>
<comment type="subcellular location">
    <subcellularLocation>
        <location evidence="1">Membrane</location>
        <topology evidence="1">Single-pass type I membrane protein</topology>
    </subcellularLocation>
</comment>
<dbReference type="InterPro" id="IPR011009">
    <property type="entry name" value="Kinase-like_dom_sf"/>
</dbReference>
<evidence type="ECO:0000256" key="4">
    <source>
        <dbReference type="ARBA" id="ARBA00022729"/>
    </source>
</evidence>
<keyword evidence="2" id="KW-0723">Serine/threonine-protein kinase</keyword>
<evidence type="ECO:0000313" key="8">
    <source>
        <dbReference type="EMBL" id="KAF5934537.1"/>
    </source>
</evidence>
<dbReference type="SUPFAM" id="SSF56112">
    <property type="entry name" value="Protein kinase-like (PK-like)"/>
    <property type="match status" value="1"/>
</dbReference>
<evidence type="ECO:0000256" key="7">
    <source>
        <dbReference type="ARBA" id="ARBA00023180"/>
    </source>
</evidence>
<dbReference type="EMBL" id="JACBKZ010000014">
    <property type="protein sequence ID" value="KAF5934537.1"/>
    <property type="molecule type" value="Genomic_DNA"/>
</dbReference>
<evidence type="ECO:0000256" key="3">
    <source>
        <dbReference type="ARBA" id="ARBA00022692"/>
    </source>
</evidence>
<gene>
    <name evidence="8" type="ORF">HYC85_030708</name>
</gene>
<sequence length="260" mass="30050">MAFMCSSRKSCFDPKACIKNHQRETQSFPTSFPCMWPSGTHLGEEVWNLGLDLVTNKKALRPRRDADVVSHKSYVYSYGMVVLEMVHGRENIGKSTEHTSDFYFPHSIYEKLECDGDIGLHGIESEEDEKVARKMILVSLCFIQANPSDRPAINKVIEMLEGNLESLQIPPNHSYLHLQEHQSHLLLFKYHKRRNPVREYIKGCVLFYKRESCSSVDSEEFEPEALVDSEVAHRKDNFEVKTGWKRHIEVGSIRRCGFAR</sequence>
<reference evidence="8 9" key="2">
    <citation type="submission" date="2020-07" db="EMBL/GenBank/DDBJ databases">
        <title>Genome assembly of wild tea tree DASZ reveals pedigree and selection history of tea varieties.</title>
        <authorList>
            <person name="Zhang W."/>
        </authorList>
    </citation>
    <scope>NUCLEOTIDE SEQUENCE [LARGE SCALE GENOMIC DNA]</scope>
    <source>
        <strain evidence="9">cv. G240</strain>
        <tissue evidence="8">Leaf</tissue>
    </source>
</reference>
<comment type="caution">
    <text evidence="8">The sequence shown here is derived from an EMBL/GenBank/DDBJ whole genome shotgun (WGS) entry which is preliminary data.</text>
</comment>
<keyword evidence="2" id="KW-0418">Kinase</keyword>
<evidence type="ECO:0008006" key="10">
    <source>
        <dbReference type="Google" id="ProtNLM"/>
    </source>
</evidence>
<evidence type="ECO:0000256" key="5">
    <source>
        <dbReference type="ARBA" id="ARBA00022989"/>
    </source>
</evidence>
<evidence type="ECO:0000256" key="2">
    <source>
        <dbReference type="ARBA" id="ARBA00022527"/>
    </source>
</evidence>
<dbReference type="Proteomes" id="UP000593564">
    <property type="component" value="Unassembled WGS sequence"/>
</dbReference>
<protein>
    <recommendedName>
        <fullName evidence="10">Serine-threonine/tyrosine-protein kinase catalytic domain-containing protein</fullName>
    </recommendedName>
</protein>
<organism evidence="8 9">
    <name type="scientific">Camellia sinensis</name>
    <name type="common">Tea plant</name>
    <name type="synonym">Thea sinensis</name>
    <dbReference type="NCBI Taxonomy" id="4442"/>
    <lineage>
        <taxon>Eukaryota</taxon>
        <taxon>Viridiplantae</taxon>
        <taxon>Streptophyta</taxon>
        <taxon>Embryophyta</taxon>
        <taxon>Tracheophyta</taxon>
        <taxon>Spermatophyta</taxon>
        <taxon>Magnoliopsida</taxon>
        <taxon>eudicotyledons</taxon>
        <taxon>Gunneridae</taxon>
        <taxon>Pentapetalae</taxon>
        <taxon>asterids</taxon>
        <taxon>Ericales</taxon>
        <taxon>Theaceae</taxon>
        <taxon>Camellia</taxon>
    </lineage>
</organism>
<keyword evidence="6" id="KW-0472">Membrane</keyword>
<keyword evidence="4" id="KW-0732">Signal</keyword>
<evidence type="ECO:0000256" key="1">
    <source>
        <dbReference type="ARBA" id="ARBA00004479"/>
    </source>
</evidence>
<evidence type="ECO:0000313" key="9">
    <source>
        <dbReference type="Proteomes" id="UP000593564"/>
    </source>
</evidence>
<accession>A0A7J7G226</accession>
<keyword evidence="5" id="KW-1133">Transmembrane helix</keyword>
<dbReference type="PANTHER" id="PTHR27009">
    <property type="entry name" value="RUST RESISTANCE KINASE LR10-RELATED"/>
    <property type="match status" value="1"/>
</dbReference>
<dbReference type="GO" id="GO:0004674">
    <property type="term" value="F:protein serine/threonine kinase activity"/>
    <property type="evidence" value="ECO:0007669"/>
    <property type="project" value="UniProtKB-KW"/>
</dbReference>
<keyword evidence="9" id="KW-1185">Reference proteome</keyword>
<keyword evidence="7" id="KW-0325">Glycoprotein</keyword>
<keyword evidence="3" id="KW-0812">Transmembrane</keyword>
<dbReference type="GO" id="GO:0016020">
    <property type="term" value="C:membrane"/>
    <property type="evidence" value="ECO:0007669"/>
    <property type="project" value="UniProtKB-SubCell"/>
</dbReference>
<dbReference type="AlphaFoldDB" id="A0A7J7G226"/>
<name>A0A7J7G226_CAMSI</name>